<keyword evidence="1" id="KW-1133">Transmembrane helix</keyword>
<proteinExistence type="predicted"/>
<accession>A0A0S4J028</accession>
<feature type="transmembrane region" description="Helical" evidence="1">
    <location>
        <begin position="32"/>
        <end position="56"/>
    </location>
</feature>
<dbReference type="VEuPathDB" id="TriTrypDB:BSAL_83340"/>
<evidence type="ECO:0000313" key="3">
    <source>
        <dbReference type="Proteomes" id="UP000051952"/>
    </source>
</evidence>
<evidence type="ECO:0000256" key="1">
    <source>
        <dbReference type="SAM" id="Phobius"/>
    </source>
</evidence>
<keyword evidence="1" id="KW-0812">Transmembrane</keyword>
<sequence>MVSFFLFIVPHWICYKNCLSQFMIFFRFARGVLGIMCVCIFFIFIFCVCVCFPFYFVAFNHPNKCLVYNVVNARPPTPTPFFFVLSSLTTLPDGTGPVNQCVVSLTLSHAIFFRCCAITPPIKEDVLFLRKSFRRERQLFFCPLPPFVGVAFNGNVEEGFINHNV</sequence>
<organism evidence="2 3">
    <name type="scientific">Bodo saltans</name>
    <name type="common">Flagellated protozoan</name>
    <dbReference type="NCBI Taxonomy" id="75058"/>
    <lineage>
        <taxon>Eukaryota</taxon>
        <taxon>Discoba</taxon>
        <taxon>Euglenozoa</taxon>
        <taxon>Kinetoplastea</taxon>
        <taxon>Metakinetoplastina</taxon>
        <taxon>Eubodonida</taxon>
        <taxon>Bodonidae</taxon>
        <taxon>Bodo</taxon>
    </lineage>
</organism>
<dbReference type="Proteomes" id="UP000051952">
    <property type="component" value="Unassembled WGS sequence"/>
</dbReference>
<keyword evidence="3" id="KW-1185">Reference proteome</keyword>
<protein>
    <submittedName>
        <fullName evidence="2">Uncharacterized protein</fullName>
    </submittedName>
</protein>
<dbReference type="EMBL" id="CYKH01000935">
    <property type="protein sequence ID" value="CUG69390.1"/>
    <property type="molecule type" value="Genomic_DNA"/>
</dbReference>
<keyword evidence="1" id="KW-0472">Membrane</keyword>
<dbReference type="AlphaFoldDB" id="A0A0S4J028"/>
<name>A0A0S4J028_BODSA</name>
<reference evidence="3" key="1">
    <citation type="submission" date="2015-09" db="EMBL/GenBank/DDBJ databases">
        <authorList>
            <consortium name="Pathogen Informatics"/>
        </authorList>
    </citation>
    <scope>NUCLEOTIDE SEQUENCE [LARGE SCALE GENOMIC DNA]</scope>
    <source>
        <strain evidence="3">Lake Konstanz</strain>
    </source>
</reference>
<gene>
    <name evidence="2" type="ORF">BSAL_83340</name>
</gene>
<evidence type="ECO:0000313" key="2">
    <source>
        <dbReference type="EMBL" id="CUG69390.1"/>
    </source>
</evidence>